<sequence length="85" mass="9233">MGARDATQPKSDFAQKDHPRHPPPPPGLEPEPELELDYRGNFVFSSAVVPDDAADAEKGAGASAIRHKCRFGWRGILRPDNGNKA</sequence>
<proteinExistence type="predicted"/>
<evidence type="ECO:0000313" key="2">
    <source>
        <dbReference type="EMBL" id="EUC60804.1"/>
    </source>
</evidence>
<name>X8JAZ8_9AGAM</name>
<evidence type="ECO:0000256" key="1">
    <source>
        <dbReference type="SAM" id="MobiDB-lite"/>
    </source>
</evidence>
<feature type="non-terminal residue" evidence="2">
    <location>
        <position position="85"/>
    </location>
</feature>
<reference evidence="3" key="1">
    <citation type="journal article" date="2014" name="Genome Announc.">
        <title>Draft genome sequence of the plant-pathogenic soil fungus Rhizoctonia solani anastomosis group 3 strain Rhs1AP.</title>
        <authorList>
            <person name="Cubeta M.A."/>
            <person name="Thomas E."/>
            <person name="Dean R.A."/>
            <person name="Jabaji S."/>
            <person name="Neate S.M."/>
            <person name="Tavantzis S."/>
            <person name="Toda T."/>
            <person name="Vilgalys R."/>
            <person name="Bharathan N."/>
            <person name="Fedorova-Abrams N."/>
            <person name="Pakala S.B."/>
            <person name="Pakala S.M."/>
            <person name="Zafar N."/>
            <person name="Joardar V."/>
            <person name="Losada L."/>
            <person name="Nierman W.C."/>
        </authorList>
    </citation>
    <scope>NUCLEOTIDE SEQUENCE [LARGE SCALE GENOMIC DNA]</scope>
    <source>
        <strain evidence="3">AG-3</strain>
    </source>
</reference>
<accession>X8JAZ8</accession>
<organism evidence="2 3">
    <name type="scientific">Rhizoctonia solani AG-3 Rhs1AP</name>
    <dbReference type="NCBI Taxonomy" id="1086054"/>
    <lineage>
        <taxon>Eukaryota</taxon>
        <taxon>Fungi</taxon>
        <taxon>Dikarya</taxon>
        <taxon>Basidiomycota</taxon>
        <taxon>Agaricomycotina</taxon>
        <taxon>Agaricomycetes</taxon>
        <taxon>Cantharellales</taxon>
        <taxon>Ceratobasidiaceae</taxon>
        <taxon>Rhizoctonia</taxon>
    </lineage>
</organism>
<dbReference type="EMBL" id="JATN01000319">
    <property type="protein sequence ID" value="EUC60804.1"/>
    <property type="molecule type" value="Genomic_DNA"/>
</dbReference>
<evidence type="ECO:0000313" key="3">
    <source>
        <dbReference type="Proteomes" id="UP000030108"/>
    </source>
</evidence>
<dbReference type="AlphaFoldDB" id="X8JAZ8"/>
<protein>
    <submittedName>
        <fullName evidence="2">Uncharacterized protein</fullName>
    </submittedName>
</protein>
<dbReference type="Proteomes" id="UP000030108">
    <property type="component" value="Unassembled WGS sequence"/>
</dbReference>
<comment type="caution">
    <text evidence="2">The sequence shown here is derived from an EMBL/GenBank/DDBJ whole genome shotgun (WGS) entry which is preliminary data.</text>
</comment>
<gene>
    <name evidence="2" type="ORF">RSOL_366860</name>
</gene>
<feature type="region of interest" description="Disordered" evidence="1">
    <location>
        <begin position="1"/>
        <end position="33"/>
    </location>
</feature>